<feature type="transmembrane region" description="Helical" evidence="1">
    <location>
        <begin position="56"/>
        <end position="75"/>
    </location>
</feature>
<feature type="transmembrane region" description="Helical" evidence="1">
    <location>
        <begin position="247"/>
        <end position="274"/>
    </location>
</feature>
<keyword evidence="1" id="KW-1133">Transmembrane helix</keyword>
<feature type="transmembrane region" description="Helical" evidence="1">
    <location>
        <begin position="432"/>
        <end position="454"/>
    </location>
</feature>
<keyword evidence="1" id="KW-0472">Membrane</keyword>
<accession>A0A1V8TA68</accession>
<dbReference type="Proteomes" id="UP000192596">
    <property type="component" value="Unassembled WGS sequence"/>
</dbReference>
<feature type="transmembrane region" description="Helical" evidence="1">
    <location>
        <begin position="95"/>
        <end position="119"/>
    </location>
</feature>
<feature type="transmembrane region" description="Helical" evidence="1">
    <location>
        <begin position="342"/>
        <end position="361"/>
    </location>
</feature>
<feature type="transmembrane region" description="Helical" evidence="1">
    <location>
        <begin position="150"/>
        <end position="171"/>
    </location>
</feature>
<gene>
    <name evidence="3" type="ORF">B0A48_06177</name>
</gene>
<name>A0A1V8TA68_9PEZI</name>
<keyword evidence="1" id="KW-0812">Transmembrane</keyword>
<dbReference type="OrthoDB" id="5405781at2759"/>
<dbReference type="PANTHER" id="PTHR23028:SF134">
    <property type="entry name" value="PUTATIVE (AFU_ORTHOLOGUE AFUA_4G08520)-RELATED"/>
    <property type="match status" value="1"/>
</dbReference>
<dbReference type="InParanoid" id="A0A1V8TA68"/>
<dbReference type="AlphaFoldDB" id="A0A1V8TA68"/>
<dbReference type="InterPro" id="IPR002656">
    <property type="entry name" value="Acyl_transf_3_dom"/>
</dbReference>
<dbReference type="Pfam" id="PF01757">
    <property type="entry name" value="Acyl_transf_3"/>
    <property type="match status" value="1"/>
</dbReference>
<keyword evidence="4" id="KW-1185">Reference proteome</keyword>
<evidence type="ECO:0000259" key="2">
    <source>
        <dbReference type="Pfam" id="PF01757"/>
    </source>
</evidence>
<feature type="transmembrane region" description="Helical" evidence="1">
    <location>
        <begin position="225"/>
        <end position="241"/>
    </location>
</feature>
<feature type="domain" description="Acyltransferase 3" evidence="2">
    <location>
        <begin position="50"/>
        <end position="401"/>
    </location>
</feature>
<organism evidence="3 4">
    <name type="scientific">Cryoendolithus antarcticus</name>
    <dbReference type="NCBI Taxonomy" id="1507870"/>
    <lineage>
        <taxon>Eukaryota</taxon>
        <taxon>Fungi</taxon>
        <taxon>Dikarya</taxon>
        <taxon>Ascomycota</taxon>
        <taxon>Pezizomycotina</taxon>
        <taxon>Dothideomycetes</taxon>
        <taxon>Dothideomycetidae</taxon>
        <taxon>Cladosporiales</taxon>
        <taxon>Cladosporiaceae</taxon>
        <taxon>Cryoendolithus</taxon>
    </lineage>
</organism>
<dbReference type="GO" id="GO:0016747">
    <property type="term" value="F:acyltransferase activity, transferring groups other than amino-acyl groups"/>
    <property type="evidence" value="ECO:0007669"/>
    <property type="project" value="InterPro"/>
</dbReference>
<dbReference type="InterPro" id="IPR050879">
    <property type="entry name" value="Acyltransferase_3"/>
</dbReference>
<dbReference type="EMBL" id="NAJO01000012">
    <property type="protein sequence ID" value="OQO08307.1"/>
    <property type="molecule type" value="Genomic_DNA"/>
</dbReference>
<protein>
    <recommendedName>
        <fullName evidence="2">Acyltransferase 3 domain-containing protein</fullName>
    </recommendedName>
</protein>
<comment type="caution">
    <text evidence="3">The sequence shown here is derived from an EMBL/GenBank/DDBJ whole genome shotgun (WGS) entry which is preliminary data.</text>
</comment>
<evidence type="ECO:0000256" key="1">
    <source>
        <dbReference type="SAM" id="Phobius"/>
    </source>
</evidence>
<evidence type="ECO:0000313" key="4">
    <source>
        <dbReference type="Proteomes" id="UP000192596"/>
    </source>
</evidence>
<proteinExistence type="predicted"/>
<dbReference type="PANTHER" id="PTHR23028">
    <property type="entry name" value="ACETYLTRANSFERASE"/>
    <property type="match status" value="1"/>
</dbReference>
<dbReference type="STRING" id="1507870.A0A1V8TA68"/>
<reference evidence="4" key="1">
    <citation type="submission" date="2017-03" db="EMBL/GenBank/DDBJ databases">
        <title>Genomes of endolithic fungi from Antarctica.</title>
        <authorList>
            <person name="Coleine C."/>
            <person name="Masonjones S."/>
            <person name="Stajich J.E."/>
        </authorList>
    </citation>
    <scope>NUCLEOTIDE SEQUENCE [LARGE SCALE GENOMIC DNA]</scope>
    <source>
        <strain evidence="4">CCFEE 5527</strain>
    </source>
</reference>
<sequence>MDQDHHDGIKKSSDQTTLLPLHESSISTESNAVSGPAVPARSASASSTEFLTGLRGLAAFLVYFYHHVSWFYGAFDDLLYGYGQPKGIKYFGQLPFVRVFFTGGNPAVAIFFVLSGYVLSVSPLRSIRNGDYQKTYRSLVSAAIRRPFRLYMPPIGVSIVVLLTLHLPAFIKPTIVWPPAEASLWLELKRWVGDCIWLVNPFVYHGVSGRWFVYNPPSYTMPIELLGSWVLFAALAISTQIPSRYRMATFCATGVALLLFHQWFLACFMAGIVLAMADQTYRDTPMVNPTPSQRLLHYASFFAGWYLLSGPGGVKEVQVSLDTPGFGYLTSMIPSYYYNGEYWRWWHTWGALLLVYGVLRIQPLQRFFASASLQYLGKISFLLYLIHMPLLWTFSDRMYRLVGTINQTDLHTWWDGRLTVPDWGVHGLTTRFLVAQAVITPVNILLAHVCTSLLDDPSIRIGRWVVQRLGI</sequence>
<evidence type="ECO:0000313" key="3">
    <source>
        <dbReference type="EMBL" id="OQO08307.1"/>
    </source>
</evidence>
<feature type="transmembrane region" description="Helical" evidence="1">
    <location>
        <begin position="373"/>
        <end position="392"/>
    </location>
</feature>